<dbReference type="Proteomes" id="UP000011682">
    <property type="component" value="Unassembled WGS sequence"/>
</dbReference>
<proteinExistence type="predicted"/>
<dbReference type="EMBL" id="ANAH02000005">
    <property type="protein sequence ID" value="EPX63656.1"/>
    <property type="molecule type" value="Genomic_DNA"/>
</dbReference>
<organism evidence="2 3">
    <name type="scientific">Cystobacter fuscus (strain ATCC 25194 / DSM 2262 / NBRC 100088 / M29)</name>
    <dbReference type="NCBI Taxonomy" id="1242864"/>
    <lineage>
        <taxon>Bacteria</taxon>
        <taxon>Pseudomonadati</taxon>
        <taxon>Myxococcota</taxon>
        <taxon>Myxococcia</taxon>
        <taxon>Myxococcales</taxon>
        <taxon>Cystobacterineae</taxon>
        <taxon>Archangiaceae</taxon>
        <taxon>Cystobacter</taxon>
    </lineage>
</organism>
<keyword evidence="3" id="KW-1185">Reference proteome</keyword>
<comment type="caution">
    <text evidence="2">The sequence shown here is derived from an EMBL/GenBank/DDBJ whole genome shotgun (WGS) entry which is preliminary data.</text>
</comment>
<evidence type="ECO:0000256" key="1">
    <source>
        <dbReference type="SAM" id="MobiDB-lite"/>
    </source>
</evidence>
<feature type="compositionally biased region" description="Basic and acidic residues" evidence="1">
    <location>
        <begin position="93"/>
        <end position="107"/>
    </location>
</feature>
<dbReference type="AlphaFoldDB" id="S9PKY7"/>
<feature type="region of interest" description="Disordered" evidence="1">
    <location>
        <begin position="1"/>
        <end position="127"/>
    </location>
</feature>
<reference evidence="2" key="1">
    <citation type="submission" date="2013-05" db="EMBL/GenBank/DDBJ databases">
        <title>Genome assembly of Cystobacter fuscus DSM 2262.</title>
        <authorList>
            <person name="Sharma G."/>
            <person name="Khatri I."/>
            <person name="Kaur C."/>
            <person name="Mayilraj S."/>
            <person name="Subramanian S."/>
        </authorList>
    </citation>
    <scope>NUCLEOTIDE SEQUENCE [LARGE SCALE GENOMIC DNA]</scope>
    <source>
        <strain evidence="2">DSM 2262</strain>
    </source>
</reference>
<feature type="compositionally biased region" description="Basic and acidic residues" evidence="1">
    <location>
        <begin position="8"/>
        <end position="34"/>
    </location>
</feature>
<evidence type="ECO:0000313" key="3">
    <source>
        <dbReference type="Proteomes" id="UP000011682"/>
    </source>
</evidence>
<gene>
    <name evidence="2" type="ORF">D187_006064</name>
</gene>
<name>S9PKY7_CYSF2</name>
<sequence>MDFPSRVRAREDAGSEREQTPARSGGHEERDGPHPRHRRLQPDEVGPQGGKSSHYKDAPTSFPPPRSQHHALRPALLRRLPPAAGAPRRRRTENHSHAEGRRAEGRPRSSARPRSGGDSRSGACSRA</sequence>
<accession>S9PKY7</accession>
<protein>
    <submittedName>
        <fullName evidence="2">Uncharacterized protein</fullName>
    </submittedName>
</protein>
<feature type="compositionally biased region" description="Low complexity" evidence="1">
    <location>
        <begin position="73"/>
        <end position="86"/>
    </location>
</feature>
<evidence type="ECO:0000313" key="2">
    <source>
        <dbReference type="EMBL" id="EPX63656.1"/>
    </source>
</evidence>
<feature type="compositionally biased region" description="Low complexity" evidence="1">
    <location>
        <begin position="108"/>
        <end position="127"/>
    </location>
</feature>